<accession>A0A0E9U5W4</accession>
<reference evidence="1" key="1">
    <citation type="submission" date="2014-11" db="EMBL/GenBank/DDBJ databases">
        <authorList>
            <person name="Amaro Gonzalez C."/>
        </authorList>
    </citation>
    <scope>NUCLEOTIDE SEQUENCE</scope>
</reference>
<dbReference type="EMBL" id="GBXM01048022">
    <property type="protein sequence ID" value="JAH60555.1"/>
    <property type="molecule type" value="Transcribed_RNA"/>
</dbReference>
<organism evidence="1">
    <name type="scientific">Anguilla anguilla</name>
    <name type="common">European freshwater eel</name>
    <name type="synonym">Muraena anguilla</name>
    <dbReference type="NCBI Taxonomy" id="7936"/>
    <lineage>
        <taxon>Eukaryota</taxon>
        <taxon>Metazoa</taxon>
        <taxon>Chordata</taxon>
        <taxon>Craniata</taxon>
        <taxon>Vertebrata</taxon>
        <taxon>Euteleostomi</taxon>
        <taxon>Actinopterygii</taxon>
        <taxon>Neopterygii</taxon>
        <taxon>Teleostei</taxon>
        <taxon>Anguilliformes</taxon>
        <taxon>Anguillidae</taxon>
        <taxon>Anguilla</taxon>
    </lineage>
</organism>
<protein>
    <submittedName>
        <fullName evidence="1">Uncharacterized protein</fullName>
    </submittedName>
</protein>
<sequence length="69" mass="7674">MLSIGFLSPLLSPDSSPFSLTLEVGPLQEPSVISEYSEFRLEMEPSISSQPIFFNIGLWAEFPNSQNSH</sequence>
<reference evidence="1" key="2">
    <citation type="journal article" date="2015" name="Fish Shellfish Immunol.">
        <title>Early steps in the European eel (Anguilla anguilla)-Vibrio vulnificus interaction in the gills: Role of the RtxA13 toxin.</title>
        <authorList>
            <person name="Callol A."/>
            <person name="Pajuelo D."/>
            <person name="Ebbesson L."/>
            <person name="Teles M."/>
            <person name="MacKenzie S."/>
            <person name="Amaro C."/>
        </authorList>
    </citation>
    <scope>NUCLEOTIDE SEQUENCE</scope>
</reference>
<proteinExistence type="predicted"/>
<dbReference type="AlphaFoldDB" id="A0A0E9U5W4"/>
<name>A0A0E9U5W4_ANGAN</name>
<evidence type="ECO:0000313" key="1">
    <source>
        <dbReference type="EMBL" id="JAH60555.1"/>
    </source>
</evidence>